<dbReference type="EMBL" id="JAGKSP010000001">
    <property type="protein sequence ID" value="MBP3962077.1"/>
    <property type="molecule type" value="Genomic_DNA"/>
</dbReference>
<dbReference type="CDD" id="cd06174">
    <property type="entry name" value="MFS"/>
    <property type="match status" value="1"/>
</dbReference>
<dbReference type="PANTHER" id="PTHR23526">
    <property type="entry name" value="INTEGRAL MEMBRANE TRANSPORT PROTEIN-RELATED"/>
    <property type="match status" value="1"/>
</dbReference>
<feature type="transmembrane region" description="Helical" evidence="2">
    <location>
        <begin position="413"/>
        <end position="432"/>
    </location>
</feature>
<keyword evidence="2" id="KW-1133">Transmembrane helix</keyword>
<dbReference type="InterPro" id="IPR036259">
    <property type="entry name" value="MFS_trans_sf"/>
</dbReference>
<feature type="transmembrane region" description="Helical" evidence="2">
    <location>
        <begin position="140"/>
        <end position="163"/>
    </location>
</feature>
<accession>A0ABS5C7X3</accession>
<proteinExistence type="predicted"/>
<keyword evidence="4" id="KW-1185">Reference proteome</keyword>
<reference evidence="3 4" key="1">
    <citation type="submission" date="2021-04" db="EMBL/GenBank/DDBJ databases">
        <title>Paenibacillus sp. DLE-14 whole genome sequence.</title>
        <authorList>
            <person name="Ham Y.J."/>
        </authorList>
    </citation>
    <scope>NUCLEOTIDE SEQUENCE [LARGE SCALE GENOMIC DNA]</scope>
    <source>
        <strain evidence="3 4">DLE-14</strain>
    </source>
</reference>
<feature type="transmembrane region" description="Helical" evidence="2">
    <location>
        <begin position="51"/>
        <end position="76"/>
    </location>
</feature>
<feature type="transmembrane region" description="Helical" evidence="2">
    <location>
        <begin position="175"/>
        <end position="194"/>
    </location>
</feature>
<dbReference type="InterPro" id="IPR052528">
    <property type="entry name" value="Sugar_transport-like"/>
</dbReference>
<feature type="transmembrane region" description="Helical" evidence="2">
    <location>
        <begin position="343"/>
        <end position="368"/>
    </location>
</feature>
<feature type="transmembrane region" description="Helical" evidence="2">
    <location>
        <begin position="206"/>
        <end position="228"/>
    </location>
</feature>
<evidence type="ECO:0000256" key="1">
    <source>
        <dbReference type="ARBA" id="ARBA00004651"/>
    </source>
</evidence>
<name>A0ABS5C7X3_9BACL</name>
<evidence type="ECO:0000313" key="3">
    <source>
        <dbReference type="EMBL" id="MBP3962077.1"/>
    </source>
</evidence>
<feature type="transmembrane region" description="Helical" evidence="2">
    <location>
        <begin position="115"/>
        <end position="134"/>
    </location>
</feature>
<sequence length="450" mass="49716">MQQAGGILLEQGKHTVQSRWFAGKSREKLRTVSGGGSNRDYSSSALDSQAILLLAVQALLGTANALSGTFLPVYLWKASQSFALIGWFNFTQFIVSGLTFWLAGKWVKEHNKMNSLRLGVALSGVFYFVVLMLGKSAISYVVPLGVLIGIGNGCFWLAFNVVYFEITEPGNRDRFNGWAGLLGSGAGIIAPWISGWLITTNSGERGYSIIFTVSSIIFAVAVVLSFWLKKRETSGKYEWFQGLRVLKERGNPWRYAVPSIVSQGVREGVFMFLIGLLVYIATKNEGKLGNFSLITSLVALVSFWLIGRMMKPNRRSMAMLIGAVAITAVVGVLFWPISYRTLLLFGLGTALFMPLYIIPMTSAVFDLIGSDEDSARQREEYVILREAGLTVGRIIGVTSYLLILPYINRSPYIVPTLMLIVGAFPVVGWWLMRSVLRRVNANHERASSRG</sequence>
<dbReference type="SUPFAM" id="SSF103473">
    <property type="entry name" value="MFS general substrate transporter"/>
    <property type="match status" value="1"/>
</dbReference>
<evidence type="ECO:0000313" key="4">
    <source>
        <dbReference type="Proteomes" id="UP000673394"/>
    </source>
</evidence>
<keyword evidence="2" id="KW-0472">Membrane</keyword>
<organism evidence="3 4">
    <name type="scientific">Paenibacillus lignilyticus</name>
    <dbReference type="NCBI Taxonomy" id="1172615"/>
    <lineage>
        <taxon>Bacteria</taxon>
        <taxon>Bacillati</taxon>
        <taxon>Bacillota</taxon>
        <taxon>Bacilli</taxon>
        <taxon>Bacillales</taxon>
        <taxon>Paenibacillaceae</taxon>
        <taxon>Paenibacillus</taxon>
    </lineage>
</organism>
<dbReference type="InterPro" id="IPR011701">
    <property type="entry name" value="MFS"/>
</dbReference>
<protein>
    <submittedName>
        <fullName evidence="3">MFS transporter</fullName>
    </submittedName>
</protein>
<feature type="transmembrane region" description="Helical" evidence="2">
    <location>
        <begin position="82"/>
        <end position="103"/>
    </location>
</feature>
<dbReference type="PANTHER" id="PTHR23526:SF2">
    <property type="entry name" value="MAJOR FACILITATOR SUPERFAMILY (MFS) PROFILE DOMAIN-CONTAINING PROTEIN"/>
    <property type="match status" value="1"/>
</dbReference>
<comment type="subcellular location">
    <subcellularLocation>
        <location evidence="1">Cell membrane</location>
        <topology evidence="1">Multi-pass membrane protein</topology>
    </subcellularLocation>
</comment>
<dbReference type="Pfam" id="PF07690">
    <property type="entry name" value="MFS_1"/>
    <property type="match status" value="1"/>
</dbReference>
<feature type="transmembrane region" description="Helical" evidence="2">
    <location>
        <begin position="318"/>
        <end position="337"/>
    </location>
</feature>
<evidence type="ECO:0000256" key="2">
    <source>
        <dbReference type="SAM" id="Phobius"/>
    </source>
</evidence>
<keyword evidence="2" id="KW-0812">Transmembrane</keyword>
<gene>
    <name evidence="3" type="ORF">I8J30_05080</name>
</gene>
<dbReference type="Proteomes" id="UP000673394">
    <property type="component" value="Unassembled WGS sequence"/>
</dbReference>
<feature type="transmembrane region" description="Helical" evidence="2">
    <location>
        <begin position="288"/>
        <end position="306"/>
    </location>
</feature>
<comment type="caution">
    <text evidence="3">The sequence shown here is derived from an EMBL/GenBank/DDBJ whole genome shotgun (WGS) entry which is preliminary data.</text>
</comment>
<dbReference type="Gene3D" id="1.20.1250.20">
    <property type="entry name" value="MFS general substrate transporter like domains"/>
    <property type="match status" value="1"/>
</dbReference>